<keyword evidence="6" id="KW-1185">Reference proteome</keyword>
<evidence type="ECO:0000313" key="5">
    <source>
        <dbReference type="EMBL" id="GMI19605.1"/>
    </source>
</evidence>
<organism evidence="5 6">
    <name type="scientific">Tetraparma gracilis</name>
    <dbReference type="NCBI Taxonomy" id="2962635"/>
    <lineage>
        <taxon>Eukaryota</taxon>
        <taxon>Sar</taxon>
        <taxon>Stramenopiles</taxon>
        <taxon>Ochrophyta</taxon>
        <taxon>Bolidophyceae</taxon>
        <taxon>Parmales</taxon>
        <taxon>Triparmaceae</taxon>
        <taxon>Tetraparma</taxon>
    </lineage>
</organism>
<evidence type="ECO:0000256" key="2">
    <source>
        <dbReference type="SAM" id="Coils"/>
    </source>
</evidence>
<evidence type="ECO:0000256" key="1">
    <source>
        <dbReference type="ARBA" id="ARBA00023054"/>
    </source>
</evidence>
<keyword evidence="1 2" id="KW-0175">Coiled coil</keyword>
<feature type="domain" description="ODAD1 central coiled coil region" evidence="4">
    <location>
        <begin position="131"/>
        <end position="412"/>
    </location>
</feature>
<feature type="region of interest" description="Disordered" evidence="3">
    <location>
        <begin position="476"/>
        <end position="578"/>
    </location>
</feature>
<feature type="compositionally biased region" description="Basic and acidic residues" evidence="3">
    <location>
        <begin position="240"/>
        <end position="257"/>
    </location>
</feature>
<evidence type="ECO:0000313" key="6">
    <source>
        <dbReference type="Proteomes" id="UP001165060"/>
    </source>
</evidence>
<feature type="compositionally biased region" description="Acidic residues" evidence="3">
    <location>
        <begin position="258"/>
        <end position="267"/>
    </location>
</feature>
<feature type="compositionally biased region" description="Basic residues" evidence="3">
    <location>
        <begin position="567"/>
        <end position="578"/>
    </location>
</feature>
<dbReference type="InterPro" id="IPR049258">
    <property type="entry name" value="ODAD1_CC"/>
</dbReference>
<dbReference type="PANTHER" id="PTHR46518">
    <property type="entry name" value="COILED-COIL DOMAIN-CONTAINING PROTEIN 151"/>
    <property type="match status" value="1"/>
</dbReference>
<dbReference type="PANTHER" id="PTHR46518:SF1">
    <property type="entry name" value="OUTER DYNEIN ARM-DOCKING COMPLEX SUBUNIT 3"/>
    <property type="match status" value="1"/>
</dbReference>
<dbReference type="Proteomes" id="UP001165060">
    <property type="component" value="Unassembled WGS sequence"/>
</dbReference>
<feature type="compositionally biased region" description="Acidic residues" evidence="3">
    <location>
        <begin position="523"/>
        <end position="533"/>
    </location>
</feature>
<name>A0ABQ6M553_9STRA</name>
<evidence type="ECO:0000259" key="4">
    <source>
        <dbReference type="Pfam" id="PF21773"/>
    </source>
</evidence>
<comment type="caution">
    <text evidence="5">The sequence shown here is derived from an EMBL/GenBank/DDBJ whole genome shotgun (WGS) entry which is preliminary data.</text>
</comment>
<protein>
    <recommendedName>
        <fullName evidence="4">ODAD1 central coiled coil region domain-containing protein</fullName>
    </recommendedName>
</protein>
<accession>A0ABQ6M553</accession>
<feature type="region of interest" description="Disordered" evidence="3">
    <location>
        <begin position="237"/>
        <end position="267"/>
    </location>
</feature>
<evidence type="ECO:0000256" key="3">
    <source>
        <dbReference type="SAM" id="MobiDB-lite"/>
    </source>
</evidence>
<proteinExistence type="predicted"/>
<feature type="coiled-coil region" evidence="2">
    <location>
        <begin position="45"/>
        <end position="181"/>
    </location>
</feature>
<dbReference type="Gene3D" id="1.20.5.1700">
    <property type="match status" value="1"/>
</dbReference>
<sequence>MKKSEEELMNEQVSDLRERMRMLQGDRRANVDLLETHKKLNATEVNTMREDNKALRQQLAQLKRRAGLGSGGADDEIDSMKSDMVKQRKEYDELKGQSTKMQATLSQLKDDVQACGMEAVRPSDQDTPLTRSIRVLENRLDKAMIKYNEATSIRKTYEQIVHRLKEERVGFDNQLSALERTLAAKQRDGEELLLLSGDANHAREIAQQELDQVRGGYEEERGRRESELRERHQLVQMRKQNKERAERRRKEREKIAEENAEDLDEEGESALRASLLQTNEKTRAANEAKMRIDIFENAFRKIKEATGVSDVNEVIQKIMSQEGTMENLLALTKENQQRMESLNDQSTSVKANLDNLKFTGAPGGHRRKLVDDQEDQLVTSTARLHRCTAKFERLNTTLTASKAGIQHILSKLLSVRDDFPALAMTEPGQPPLRKQDSMVTITSDDHLIQTLANITKASENMKARVASHAIETGVLRSSAESMPSMDGSSVSEGSVEEVDPYSEEKELSKSRPFNQRVLLPSGEEWDNQLDEVGDAGAGGNDGDEEELTRHRVKLASDQIVRSVEKKDKKKKRSAAKAQ</sequence>
<gene>
    <name evidence="5" type="ORF">TeGR_g12108</name>
</gene>
<reference evidence="5 6" key="1">
    <citation type="journal article" date="2023" name="Commun. Biol.">
        <title>Genome analysis of Parmales, the sister group of diatoms, reveals the evolutionary specialization of diatoms from phago-mixotrophs to photoautotrophs.</title>
        <authorList>
            <person name="Ban H."/>
            <person name="Sato S."/>
            <person name="Yoshikawa S."/>
            <person name="Yamada K."/>
            <person name="Nakamura Y."/>
            <person name="Ichinomiya M."/>
            <person name="Sato N."/>
            <person name="Blanc-Mathieu R."/>
            <person name="Endo H."/>
            <person name="Kuwata A."/>
            <person name="Ogata H."/>
        </authorList>
    </citation>
    <scope>NUCLEOTIDE SEQUENCE [LARGE SCALE GENOMIC DNA]</scope>
</reference>
<dbReference type="EMBL" id="BRYB01001171">
    <property type="protein sequence ID" value="GMI19605.1"/>
    <property type="molecule type" value="Genomic_DNA"/>
</dbReference>
<dbReference type="InterPro" id="IPR033192">
    <property type="entry name" value="ODAD3"/>
</dbReference>
<dbReference type="Pfam" id="PF21773">
    <property type="entry name" value="ODAD1_CC"/>
    <property type="match status" value="1"/>
</dbReference>